<sequence>KIEKEKIMLNERNYIARELHDTVTQTLFSSNLIAEVLPKLWKKDPESAIKRLNEIRMLNNLALTEIRALLFDLRPSSFKNEDPIAREKNKKFHKSYRKMVTEKLRSQPAVF</sequence>
<dbReference type="Proteomes" id="UP000266426">
    <property type="component" value="Unassembled WGS sequence"/>
</dbReference>
<gene>
    <name evidence="5" type="ORF">C4541_00110</name>
</gene>
<evidence type="ECO:0000313" key="6">
    <source>
        <dbReference type="Proteomes" id="UP000266426"/>
    </source>
</evidence>
<dbReference type="AlphaFoldDB" id="A0A3A4RHJ5"/>
<dbReference type="GO" id="GO:0000155">
    <property type="term" value="F:phosphorelay sensor kinase activity"/>
    <property type="evidence" value="ECO:0007669"/>
    <property type="project" value="InterPro"/>
</dbReference>
<dbReference type="EMBL" id="QZJZ01000003">
    <property type="protein sequence ID" value="RJP62266.1"/>
    <property type="molecule type" value="Genomic_DNA"/>
</dbReference>
<keyword evidence="1" id="KW-0808">Transferase</keyword>
<dbReference type="Pfam" id="PF07730">
    <property type="entry name" value="HisKA_3"/>
    <property type="match status" value="1"/>
</dbReference>
<keyword evidence="3" id="KW-0902">Two-component regulatory system</keyword>
<name>A0A3A4RHJ5_9BACT</name>
<feature type="non-terminal residue" evidence="5">
    <location>
        <position position="1"/>
    </location>
</feature>
<dbReference type="InterPro" id="IPR011712">
    <property type="entry name" value="Sig_transdc_His_kin_sub3_dim/P"/>
</dbReference>
<reference evidence="5 6" key="1">
    <citation type="journal article" date="2017" name="ISME J.">
        <title>Energy and carbon metabolisms in a deep terrestrial subsurface fluid microbial community.</title>
        <authorList>
            <person name="Momper L."/>
            <person name="Jungbluth S.P."/>
            <person name="Lee M.D."/>
            <person name="Amend J.P."/>
        </authorList>
    </citation>
    <scope>NUCLEOTIDE SEQUENCE [LARGE SCALE GENOMIC DNA]</scope>
    <source>
        <strain evidence="5">SURF_26</strain>
    </source>
</reference>
<comment type="caution">
    <text evidence="5">The sequence shown here is derived from an EMBL/GenBank/DDBJ whole genome shotgun (WGS) entry which is preliminary data.</text>
</comment>
<evidence type="ECO:0000256" key="3">
    <source>
        <dbReference type="ARBA" id="ARBA00023012"/>
    </source>
</evidence>
<dbReference type="InterPro" id="IPR050482">
    <property type="entry name" value="Sensor_HK_TwoCompSys"/>
</dbReference>
<proteinExistence type="predicted"/>
<protein>
    <submittedName>
        <fullName evidence="5">Histidine kinase</fullName>
    </submittedName>
</protein>
<dbReference type="GO" id="GO:0046983">
    <property type="term" value="F:protein dimerization activity"/>
    <property type="evidence" value="ECO:0007669"/>
    <property type="project" value="InterPro"/>
</dbReference>
<dbReference type="GO" id="GO:0016020">
    <property type="term" value="C:membrane"/>
    <property type="evidence" value="ECO:0007669"/>
    <property type="project" value="InterPro"/>
</dbReference>
<keyword evidence="2 5" id="KW-0418">Kinase</keyword>
<evidence type="ECO:0000259" key="4">
    <source>
        <dbReference type="Pfam" id="PF07730"/>
    </source>
</evidence>
<dbReference type="PANTHER" id="PTHR24421">
    <property type="entry name" value="NITRATE/NITRITE SENSOR PROTEIN NARX-RELATED"/>
    <property type="match status" value="1"/>
</dbReference>
<dbReference type="Gene3D" id="1.20.5.1930">
    <property type="match status" value="1"/>
</dbReference>
<organism evidence="5 6">
    <name type="scientific">Candidatus Auribacter fodinae</name>
    <dbReference type="NCBI Taxonomy" id="2093366"/>
    <lineage>
        <taxon>Bacteria</taxon>
        <taxon>Pseudomonadati</taxon>
        <taxon>Candidatus Auribacterota</taxon>
        <taxon>Candidatus Auribacteria</taxon>
        <taxon>Candidatus Auribacterales</taxon>
        <taxon>Candidatus Auribacteraceae</taxon>
        <taxon>Candidatus Auribacter</taxon>
    </lineage>
</organism>
<feature type="domain" description="Signal transduction histidine kinase subgroup 3 dimerisation and phosphoacceptor" evidence="4">
    <location>
        <begin position="11"/>
        <end position="76"/>
    </location>
</feature>
<evidence type="ECO:0000313" key="5">
    <source>
        <dbReference type="EMBL" id="RJP62266.1"/>
    </source>
</evidence>
<accession>A0A3A4RHJ5</accession>
<evidence type="ECO:0000256" key="2">
    <source>
        <dbReference type="ARBA" id="ARBA00022777"/>
    </source>
</evidence>
<evidence type="ECO:0000256" key="1">
    <source>
        <dbReference type="ARBA" id="ARBA00022679"/>
    </source>
</evidence>